<dbReference type="RefSeq" id="WP_125314210.1">
    <property type="nucleotide sequence ID" value="NZ_RSEC01000059.1"/>
</dbReference>
<dbReference type="EMBL" id="RSEC01000059">
    <property type="protein sequence ID" value="RSD11985.1"/>
    <property type="molecule type" value="Genomic_DNA"/>
</dbReference>
<dbReference type="SMART" id="SM00320">
    <property type="entry name" value="WD40"/>
    <property type="match status" value="11"/>
</dbReference>
<keyword evidence="1 3" id="KW-0853">WD repeat</keyword>
<dbReference type="InterPro" id="IPR015943">
    <property type="entry name" value="WD40/YVTN_repeat-like_dom_sf"/>
</dbReference>
<feature type="repeat" description="WD" evidence="3">
    <location>
        <begin position="888"/>
        <end position="931"/>
    </location>
</feature>
<protein>
    <submittedName>
        <fullName evidence="5">Trypsin-like serine protease</fullName>
    </submittedName>
</protein>
<evidence type="ECO:0000313" key="6">
    <source>
        <dbReference type="Proteomes" id="UP000267081"/>
    </source>
</evidence>
<dbReference type="InterPro" id="IPR019775">
    <property type="entry name" value="WD40_repeat_CS"/>
</dbReference>
<dbReference type="SUPFAM" id="SSF50998">
    <property type="entry name" value="Quinoprotein alcohol dehydrogenase-like"/>
    <property type="match status" value="1"/>
</dbReference>
<feature type="repeat" description="WD" evidence="3">
    <location>
        <begin position="846"/>
        <end position="878"/>
    </location>
</feature>
<dbReference type="Gene3D" id="3.40.50.300">
    <property type="entry name" value="P-loop containing nucleotide triphosphate hydrolases"/>
    <property type="match status" value="1"/>
</dbReference>
<evidence type="ECO:0000256" key="3">
    <source>
        <dbReference type="PROSITE-ProRule" id="PRU00221"/>
    </source>
</evidence>
<dbReference type="Pfam" id="PF00400">
    <property type="entry name" value="WD40"/>
    <property type="match status" value="10"/>
</dbReference>
<dbReference type="GO" id="GO:0006508">
    <property type="term" value="P:proteolysis"/>
    <property type="evidence" value="ECO:0007669"/>
    <property type="project" value="UniProtKB-KW"/>
</dbReference>
<dbReference type="GO" id="GO:0008233">
    <property type="term" value="F:peptidase activity"/>
    <property type="evidence" value="ECO:0007669"/>
    <property type="project" value="UniProtKB-KW"/>
</dbReference>
<feature type="domain" description="Orc1-like AAA ATPase" evidence="4">
    <location>
        <begin position="255"/>
        <end position="387"/>
    </location>
</feature>
<feature type="repeat" description="WD" evidence="3">
    <location>
        <begin position="1110"/>
        <end position="1153"/>
    </location>
</feature>
<dbReference type="OrthoDB" id="218695at2"/>
<dbReference type="PRINTS" id="PR00320">
    <property type="entry name" value="GPROTEINBRPT"/>
</dbReference>
<dbReference type="SUPFAM" id="SSF50969">
    <property type="entry name" value="YVTN repeat-like/Quinoprotein amine dehydrogenase"/>
    <property type="match status" value="1"/>
</dbReference>
<comment type="caution">
    <text evidence="5">The sequence shown here is derived from an EMBL/GenBank/DDBJ whole genome shotgun (WGS) entry which is preliminary data.</text>
</comment>
<sequence>MNAGNSSRPGPVTDTWVAAIHTSETDFNPIGSGVVIDERRVLTCAHVVLGSRFPESSEIWVAFPRLDTSESASRRRVLKVETGRDSMQDVALLELEKAVPAGVEAARLRCARSSDLVDTNWWAFGFPEGDPYGDSAFGKVGSALGYGWIRIDTASRYLVRPGFSGGGLWSPDYDAVVGLVGQAHANGDGRALTLLQVDKIFPGRGISELSAWSAGVAGDMAMAAWGWSLASDPEGVRHWRPRARGVSIDSEKGYRFRGRTAALSTISRWLGRPAPDRRVLVVTGSPGVGKSAVLGRVITTSDRQTSESLPVSDDALRVPPGSVACAVHAKGKSALEVATEIARAAAAALPGAATDLAPALSDVLDSRGRPRFNVIIDALDEAASPEQARAVLRDVILPLSQTCAASGVQVVIGTRGSDEDGSLIDALGNAAAVIDLDSDAYFEQRDLVSYALACLRLEGDERIDGPYADESVATPVAERIAELAGTNFLIAGLIARSHGLYDRRAVAPNDISVNQTVESALGGYLGRVADVDGVSASDLLSALAFAEAPGLTIMSWSAVVEALFATTVSERSLRKFARSSAANFLVESSVGEDDPSFRLFHQALNETLLMMRKRTTPKNVDERAIAEKLAARGRQLGWANAPRYLLRSLPQHAAAGGVIDDLLADDNYLLHVDIWRLIQASGGARAGRMRRRAQLLGLTQEAASAASHERAALFSVTNAVEHLRTEFSAREPGAPYVARWVQAREGSGGGAGGGSGHQGAVNGVCSVPVGEGKELIASAGADQVVYVWDPVAERQVAALHGHEGWVRGVCSVPVDGEHLVASGGDDRTVRIWNPTTGQPVAVLEGHEGRVSSLCSLVLSDGEVLLASASSDQTVRIWDPAGARQRAVLAGHAGWVRGVCASADQQAPVFATGGDDQTVRIWDAVSGEQRMVLEGHQGWVRAVCFASRNGLPIVASASSDGTVRLWDLRGGEQLAVLEGHRGWVRAVCSLTVAGRELIASAGDDQTVRVWDCASGRQLHVLSGHQGWARGVCSVALPSGETLLASGSDDQTVRLWNPVDGSQRMKFEGFQGWVRGVCRVPGRGGEDSVVSASGSGTISVWNAVTGEQRMVLGGHESGVNGVCVYEGAGGRFLASAGADGTVRLWDLAVGEQRMVLGGHESGVNGVCVYEGAGGRFLASAGADETVRLWDLVTGEQRMVLGGHEAAVNAVDSFVHRGRDLLASAGDDQMVRLWDLTTGSCLLAIPMHHRVLALDVDSQALCLGLSIGVAVLDLGEL</sequence>
<dbReference type="SUPFAM" id="SSF50494">
    <property type="entry name" value="Trypsin-like serine proteases"/>
    <property type="match status" value="1"/>
</dbReference>
<dbReference type="Gene3D" id="2.130.10.10">
    <property type="entry name" value="YVTN repeat-like/Quinoprotein amine dehydrogenase"/>
    <property type="match status" value="4"/>
</dbReference>
<proteinExistence type="predicted"/>
<dbReference type="InterPro" id="IPR011044">
    <property type="entry name" value="Quino_amine_DH_bsu"/>
</dbReference>
<feature type="repeat" description="WD" evidence="3">
    <location>
        <begin position="1154"/>
        <end position="1197"/>
    </location>
</feature>
<keyword evidence="2" id="KW-0677">Repeat</keyword>
<dbReference type="InterPro" id="IPR011047">
    <property type="entry name" value="Quinoprotein_ADH-like_sf"/>
</dbReference>
<feature type="repeat" description="WD" evidence="3">
    <location>
        <begin position="1023"/>
        <end position="1055"/>
    </location>
</feature>
<evidence type="ECO:0000313" key="5">
    <source>
        <dbReference type="EMBL" id="RSD11985.1"/>
    </source>
</evidence>
<dbReference type="PANTHER" id="PTHR22847">
    <property type="entry name" value="WD40 REPEAT PROTEIN"/>
    <property type="match status" value="1"/>
</dbReference>
<dbReference type="PROSITE" id="PS50082">
    <property type="entry name" value="WD_REPEATS_2"/>
    <property type="match status" value="9"/>
</dbReference>
<evidence type="ECO:0000259" key="4">
    <source>
        <dbReference type="Pfam" id="PF13191"/>
    </source>
</evidence>
<dbReference type="PANTHER" id="PTHR22847:SF637">
    <property type="entry name" value="WD REPEAT DOMAIN 5B"/>
    <property type="match status" value="1"/>
</dbReference>
<dbReference type="InterPro" id="IPR020472">
    <property type="entry name" value="WD40_PAC1"/>
</dbReference>
<keyword evidence="5" id="KW-0645">Protease</keyword>
<accession>A0A3R9KH31</accession>
<dbReference type="Proteomes" id="UP000267081">
    <property type="component" value="Unassembled WGS sequence"/>
</dbReference>
<feature type="repeat" description="WD" evidence="3">
    <location>
        <begin position="932"/>
        <end position="975"/>
    </location>
</feature>
<dbReference type="Pfam" id="PF13365">
    <property type="entry name" value="Trypsin_2"/>
    <property type="match status" value="1"/>
</dbReference>
<dbReference type="InterPro" id="IPR027417">
    <property type="entry name" value="P-loop_NTPase"/>
</dbReference>
<evidence type="ECO:0000256" key="2">
    <source>
        <dbReference type="ARBA" id="ARBA00022737"/>
    </source>
</evidence>
<dbReference type="Gene3D" id="2.40.10.10">
    <property type="entry name" value="Trypsin-like serine proteases"/>
    <property type="match status" value="1"/>
</dbReference>
<evidence type="ECO:0000256" key="1">
    <source>
        <dbReference type="ARBA" id="ARBA00022574"/>
    </source>
</evidence>
<keyword evidence="5" id="KW-0378">Hydrolase</keyword>
<gene>
    <name evidence="5" type="ORF">EIY87_35215</name>
</gene>
<dbReference type="CDD" id="cd00200">
    <property type="entry name" value="WD40"/>
    <property type="match status" value="2"/>
</dbReference>
<name>A0A3R9KH31_9PSEU</name>
<reference evidence="5 6" key="1">
    <citation type="submission" date="2018-12" db="EMBL/GenBank/DDBJ databases">
        <title>Amycolatopsis eburnea sp. nov. actinomycete associate with arbuscular mycorrhiza fungal spore.</title>
        <authorList>
            <person name="Lumyong S."/>
            <person name="Chaiya L."/>
        </authorList>
    </citation>
    <scope>NUCLEOTIDE SEQUENCE [LARGE SCALE GENOMIC DNA]</scope>
    <source>
        <strain evidence="5 6">GLM-1</strain>
    </source>
</reference>
<keyword evidence="6" id="KW-1185">Reference proteome</keyword>
<organism evidence="5 6">
    <name type="scientific">Amycolatopsis eburnea</name>
    <dbReference type="NCBI Taxonomy" id="2267691"/>
    <lineage>
        <taxon>Bacteria</taxon>
        <taxon>Bacillati</taxon>
        <taxon>Actinomycetota</taxon>
        <taxon>Actinomycetes</taxon>
        <taxon>Pseudonocardiales</taxon>
        <taxon>Pseudonocardiaceae</taxon>
        <taxon>Amycolatopsis</taxon>
    </lineage>
</organism>
<feature type="repeat" description="WD" evidence="3">
    <location>
        <begin position="1198"/>
        <end position="1241"/>
    </location>
</feature>
<dbReference type="PROSITE" id="PS00678">
    <property type="entry name" value="WD_REPEATS_1"/>
    <property type="match status" value="4"/>
</dbReference>
<dbReference type="Pfam" id="PF13191">
    <property type="entry name" value="AAA_16"/>
    <property type="match status" value="1"/>
</dbReference>
<dbReference type="InterPro" id="IPR043504">
    <property type="entry name" value="Peptidase_S1_PA_chymotrypsin"/>
</dbReference>
<dbReference type="AlphaFoldDB" id="A0A3R9KH31"/>
<dbReference type="InterPro" id="IPR009003">
    <property type="entry name" value="Peptidase_S1_PA"/>
</dbReference>
<feature type="repeat" description="WD" evidence="3">
    <location>
        <begin position="976"/>
        <end position="1019"/>
    </location>
</feature>
<dbReference type="PROSITE" id="PS50294">
    <property type="entry name" value="WD_REPEATS_REGION"/>
    <property type="match status" value="7"/>
</dbReference>
<dbReference type="InterPro" id="IPR001680">
    <property type="entry name" value="WD40_rpt"/>
</dbReference>
<dbReference type="InterPro" id="IPR041664">
    <property type="entry name" value="AAA_16"/>
</dbReference>
<feature type="repeat" description="WD" evidence="3">
    <location>
        <begin position="799"/>
        <end position="842"/>
    </location>
</feature>